<evidence type="ECO:0000256" key="5">
    <source>
        <dbReference type="SAM" id="Phobius"/>
    </source>
</evidence>
<protein>
    <submittedName>
        <fullName evidence="6">DUF803-domain-containing protein</fullName>
    </submittedName>
</protein>
<feature type="transmembrane region" description="Helical" evidence="5">
    <location>
        <begin position="382"/>
        <end position="403"/>
    </location>
</feature>
<dbReference type="AlphaFoldDB" id="A0A166IA97"/>
<comment type="subcellular location">
    <subcellularLocation>
        <location evidence="1">Membrane</location>
        <topology evidence="1">Multi-pass membrane protein</topology>
    </subcellularLocation>
</comment>
<feature type="transmembrane region" description="Helical" evidence="5">
    <location>
        <begin position="190"/>
        <end position="211"/>
    </location>
</feature>
<dbReference type="STRING" id="1314776.A0A166IA97"/>
<reference evidence="6 7" key="1">
    <citation type="journal article" date="2016" name="Mol. Biol. Evol.">
        <title>Comparative Genomics of Early-Diverging Mushroom-Forming Fungi Provides Insights into the Origins of Lignocellulose Decay Capabilities.</title>
        <authorList>
            <person name="Nagy L.G."/>
            <person name="Riley R."/>
            <person name="Tritt A."/>
            <person name="Adam C."/>
            <person name="Daum C."/>
            <person name="Floudas D."/>
            <person name="Sun H."/>
            <person name="Yadav J.S."/>
            <person name="Pangilinan J."/>
            <person name="Larsson K.H."/>
            <person name="Matsuura K."/>
            <person name="Barry K."/>
            <person name="Labutti K."/>
            <person name="Kuo R."/>
            <person name="Ohm R.A."/>
            <person name="Bhattacharya S.S."/>
            <person name="Shirouzu T."/>
            <person name="Yoshinaga Y."/>
            <person name="Martin F.M."/>
            <person name="Grigoriev I.V."/>
            <person name="Hibbett D.S."/>
        </authorList>
    </citation>
    <scope>NUCLEOTIDE SEQUENCE [LARGE SCALE GENOMIC DNA]</scope>
    <source>
        <strain evidence="6 7">HHB10207 ss-3</strain>
    </source>
</reference>
<sequence>MDTYPKALGSHSAIIQNFAGELRRRRRRQRITTKERAKKTETGHACNPPKRIYGTLTSLSTPSEFGAGLLVVTLAEPTPLALKLESDVSNVPDFIILSMSSSSASPSASAASSATAPHQYRVIGIVLAIASGLFIGTSFVLKKKGLLRSQKGHAAGEGVAYLKSPMWWSGMTLMILGELLNLGAYSFVEAILVTPLGALSVVICAILSHFFLKEKLSLFGWIGCTQCILGSVIIAMNAPNEQSVSTIAAFKKFFLAPWFLAYGSVLIAAALIVIFFIAPKYGTKSMLWYILVCSLFGGLSVSCTQALGASILTTIRGQNQFKNWFIYFLIAFVICTLLTELFFLNKALALFNTAMVTPTYYVMFTFCTLCTSIILYEGLKSSGAQIMTMVLGFCVICTGIFILQMSKVDPRQLTVDPKTSMLLQAARSEVEPAGAGEENDLEKEVKATEEPGMDALRGTLGAIGSVIR</sequence>
<feature type="non-terminal residue" evidence="6">
    <location>
        <position position="468"/>
    </location>
</feature>
<dbReference type="InterPro" id="IPR008521">
    <property type="entry name" value="Mg_trans_NIPA"/>
</dbReference>
<keyword evidence="4 5" id="KW-0472">Membrane</keyword>
<evidence type="ECO:0000256" key="4">
    <source>
        <dbReference type="ARBA" id="ARBA00023136"/>
    </source>
</evidence>
<accession>A0A166IA97</accession>
<gene>
    <name evidence="6" type="ORF">SISSUDRAFT_997212</name>
</gene>
<feature type="transmembrane region" description="Helical" evidence="5">
    <location>
        <begin position="258"/>
        <end position="278"/>
    </location>
</feature>
<proteinExistence type="predicted"/>
<dbReference type="Proteomes" id="UP000076798">
    <property type="component" value="Unassembled WGS sequence"/>
</dbReference>
<evidence type="ECO:0000313" key="6">
    <source>
        <dbReference type="EMBL" id="KZT43560.1"/>
    </source>
</evidence>
<keyword evidence="7" id="KW-1185">Reference proteome</keyword>
<dbReference type="PANTHER" id="PTHR12570:SF92">
    <property type="entry name" value="SPICHTHYIN, ISOFORM B"/>
    <property type="match status" value="1"/>
</dbReference>
<name>A0A166IA97_9AGAM</name>
<dbReference type="GO" id="GO:0016020">
    <property type="term" value="C:membrane"/>
    <property type="evidence" value="ECO:0007669"/>
    <property type="project" value="UniProtKB-SubCell"/>
</dbReference>
<dbReference type="GO" id="GO:0015095">
    <property type="term" value="F:magnesium ion transmembrane transporter activity"/>
    <property type="evidence" value="ECO:0007669"/>
    <property type="project" value="InterPro"/>
</dbReference>
<feature type="transmembrane region" description="Helical" evidence="5">
    <location>
        <begin position="287"/>
        <end position="312"/>
    </location>
</feature>
<dbReference type="OrthoDB" id="6428174at2759"/>
<keyword evidence="2 5" id="KW-0812">Transmembrane</keyword>
<evidence type="ECO:0000313" key="7">
    <source>
        <dbReference type="Proteomes" id="UP000076798"/>
    </source>
</evidence>
<organism evidence="6 7">
    <name type="scientific">Sistotremastrum suecicum HHB10207 ss-3</name>
    <dbReference type="NCBI Taxonomy" id="1314776"/>
    <lineage>
        <taxon>Eukaryota</taxon>
        <taxon>Fungi</taxon>
        <taxon>Dikarya</taxon>
        <taxon>Basidiomycota</taxon>
        <taxon>Agaricomycotina</taxon>
        <taxon>Agaricomycetes</taxon>
        <taxon>Sistotremastrales</taxon>
        <taxon>Sistotremastraceae</taxon>
        <taxon>Sistotremastrum</taxon>
    </lineage>
</organism>
<dbReference type="EMBL" id="KV428007">
    <property type="protein sequence ID" value="KZT43560.1"/>
    <property type="molecule type" value="Genomic_DNA"/>
</dbReference>
<dbReference type="InterPro" id="IPR037185">
    <property type="entry name" value="EmrE-like"/>
</dbReference>
<feature type="transmembrane region" description="Helical" evidence="5">
    <location>
        <begin position="356"/>
        <end position="376"/>
    </location>
</feature>
<feature type="transmembrane region" description="Helical" evidence="5">
    <location>
        <begin position="324"/>
        <end position="344"/>
    </location>
</feature>
<feature type="transmembrane region" description="Helical" evidence="5">
    <location>
        <begin position="218"/>
        <end position="238"/>
    </location>
</feature>
<evidence type="ECO:0000256" key="3">
    <source>
        <dbReference type="ARBA" id="ARBA00022989"/>
    </source>
</evidence>
<evidence type="ECO:0000256" key="2">
    <source>
        <dbReference type="ARBA" id="ARBA00022692"/>
    </source>
</evidence>
<dbReference type="SUPFAM" id="SSF103481">
    <property type="entry name" value="Multidrug resistance efflux transporter EmrE"/>
    <property type="match status" value="1"/>
</dbReference>
<keyword evidence="3 5" id="KW-1133">Transmembrane helix</keyword>
<evidence type="ECO:0000256" key="1">
    <source>
        <dbReference type="ARBA" id="ARBA00004141"/>
    </source>
</evidence>
<dbReference type="PANTHER" id="PTHR12570">
    <property type="match status" value="1"/>
</dbReference>
<dbReference type="Pfam" id="PF05653">
    <property type="entry name" value="Mg_trans_NIPA"/>
    <property type="match status" value="1"/>
</dbReference>
<feature type="transmembrane region" description="Helical" evidence="5">
    <location>
        <begin position="122"/>
        <end position="141"/>
    </location>
</feature>